<gene>
    <name evidence="2" type="ORF">C8D97_11329</name>
</gene>
<dbReference type="Proteomes" id="UP000245790">
    <property type="component" value="Unassembled WGS sequence"/>
</dbReference>
<feature type="transmembrane region" description="Helical" evidence="1">
    <location>
        <begin position="50"/>
        <end position="73"/>
    </location>
</feature>
<feature type="transmembrane region" description="Helical" evidence="1">
    <location>
        <begin position="129"/>
        <end position="156"/>
    </location>
</feature>
<keyword evidence="3" id="KW-1185">Reference proteome</keyword>
<proteinExistence type="predicted"/>
<protein>
    <submittedName>
        <fullName evidence="2">Uncharacterized protein DUF4386</fullName>
    </submittedName>
</protein>
<dbReference type="InterPro" id="IPR025495">
    <property type="entry name" value="DUF4386"/>
</dbReference>
<dbReference type="OrthoDB" id="1162205at2"/>
<keyword evidence="1" id="KW-0812">Transmembrane</keyword>
<dbReference type="Pfam" id="PF14329">
    <property type="entry name" value="DUF4386"/>
    <property type="match status" value="1"/>
</dbReference>
<feature type="transmembrane region" description="Helical" evidence="1">
    <location>
        <begin position="168"/>
        <end position="185"/>
    </location>
</feature>
<feature type="transmembrane region" description="Helical" evidence="1">
    <location>
        <begin position="7"/>
        <end position="30"/>
    </location>
</feature>
<dbReference type="EMBL" id="QGGU01000013">
    <property type="protein sequence ID" value="PWK46346.1"/>
    <property type="molecule type" value="Genomic_DNA"/>
</dbReference>
<sequence length="222" mass="24344">MKSLQKLAGVSAISEGLIYIVAFVYFGAFWSYPIDGSPLEKMTHLAENQLIFSMIYFLMYVVFGVLLAVLVIGMYEKLKHTSNPVVTIGSLFGVIWIGLVIASGMISNIGLAHAIDLMDANPDKAFDMWMIVSVITESIGGGNELVGGLWVLLISVAAIQADWLPRKLNYLGLLVGIAGIATIYPDELFTEIFGVSQIVWFIWLGLFLLTQESENKSIQSTV</sequence>
<evidence type="ECO:0000313" key="3">
    <source>
        <dbReference type="Proteomes" id="UP000245790"/>
    </source>
</evidence>
<keyword evidence="1" id="KW-1133">Transmembrane helix</keyword>
<comment type="caution">
    <text evidence="2">The sequence shown here is derived from an EMBL/GenBank/DDBJ whole genome shotgun (WGS) entry which is preliminary data.</text>
</comment>
<keyword evidence="1" id="KW-0472">Membrane</keyword>
<reference evidence="2 3" key="1">
    <citation type="submission" date="2018-05" db="EMBL/GenBank/DDBJ databases">
        <title>Genomic Encyclopedia of Type Strains, Phase IV (KMG-IV): sequencing the most valuable type-strain genomes for metagenomic binning, comparative biology and taxonomic classification.</title>
        <authorList>
            <person name="Goeker M."/>
        </authorList>
    </citation>
    <scope>NUCLEOTIDE SEQUENCE [LARGE SCALE GENOMIC DNA]</scope>
    <source>
        <strain evidence="2 3">DSM 25350</strain>
    </source>
</reference>
<accession>A0A316FF89</accession>
<dbReference type="AlphaFoldDB" id="A0A316FF89"/>
<evidence type="ECO:0000256" key="1">
    <source>
        <dbReference type="SAM" id="Phobius"/>
    </source>
</evidence>
<name>A0A316FF89_9GAMM</name>
<evidence type="ECO:0000313" key="2">
    <source>
        <dbReference type="EMBL" id="PWK46346.1"/>
    </source>
</evidence>
<feature type="transmembrane region" description="Helical" evidence="1">
    <location>
        <begin position="85"/>
        <end position="109"/>
    </location>
</feature>
<feature type="transmembrane region" description="Helical" evidence="1">
    <location>
        <begin position="191"/>
        <end position="209"/>
    </location>
</feature>
<organism evidence="2 3">
    <name type="scientific">Pleionea mediterranea</name>
    <dbReference type="NCBI Taxonomy" id="523701"/>
    <lineage>
        <taxon>Bacteria</taxon>
        <taxon>Pseudomonadati</taxon>
        <taxon>Pseudomonadota</taxon>
        <taxon>Gammaproteobacteria</taxon>
        <taxon>Oceanospirillales</taxon>
        <taxon>Pleioneaceae</taxon>
        <taxon>Pleionea</taxon>
    </lineage>
</organism>
<dbReference type="RefSeq" id="WP_109764784.1">
    <property type="nucleotide sequence ID" value="NZ_QGGU01000013.1"/>
</dbReference>